<protein>
    <submittedName>
        <fullName evidence="1">Uncharacterized protein</fullName>
    </submittedName>
</protein>
<organism evidence="1">
    <name type="scientific">marine sediment metagenome</name>
    <dbReference type="NCBI Taxonomy" id="412755"/>
    <lineage>
        <taxon>unclassified sequences</taxon>
        <taxon>metagenomes</taxon>
        <taxon>ecological metagenomes</taxon>
    </lineage>
</organism>
<dbReference type="EMBL" id="LAZR01061505">
    <property type="protein sequence ID" value="KKK63450.1"/>
    <property type="molecule type" value="Genomic_DNA"/>
</dbReference>
<comment type="caution">
    <text evidence="1">The sequence shown here is derived from an EMBL/GenBank/DDBJ whole genome shotgun (WGS) entry which is preliminary data.</text>
</comment>
<sequence>MKDKKCYECHEGTMRYRPMTRKDRDTLPNMSVITSPLERLSVGECDSCSETSVVVKMGKIKNEIGTNQDKS</sequence>
<accession>A0A0F8XQK7</accession>
<gene>
    <name evidence="1" type="ORF">LCGC14_2994130</name>
</gene>
<reference evidence="1" key="1">
    <citation type="journal article" date="2015" name="Nature">
        <title>Complex archaea that bridge the gap between prokaryotes and eukaryotes.</title>
        <authorList>
            <person name="Spang A."/>
            <person name="Saw J.H."/>
            <person name="Jorgensen S.L."/>
            <person name="Zaremba-Niedzwiedzka K."/>
            <person name="Martijn J."/>
            <person name="Lind A.E."/>
            <person name="van Eijk R."/>
            <person name="Schleper C."/>
            <person name="Guy L."/>
            <person name="Ettema T.J."/>
        </authorList>
    </citation>
    <scope>NUCLEOTIDE SEQUENCE</scope>
</reference>
<proteinExistence type="predicted"/>
<evidence type="ECO:0000313" key="1">
    <source>
        <dbReference type="EMBL" id="KKK63450.1"/>
    </source>
</evidence>
<dbReference type="AlphaFoldDB" id="A0A0F8XQK7"/>
<name>A0A0F8XQK7_9ZZZZ</name>